<dbReference type="GO" id="GO:0042302">
    <property type="term" value="F:structural constituent of cuticle"/>
    <property type="evidence" value="ECO:0007669"/>
    <property type="project" value="UniProtKB-UniRule"/>
</dbReference>
<keyword evidence="1 2" id="KW-0193">Cuticle</keyword>
<name>A0A336M360_CULSO</name>
<dbReference type="GO" id="GO:0005615">
    <property type="term" value="C:extracellular space"/>
    <property type="evidence" value="ECO:0007669"/>
    <property type="project" value="TreeGrafter"/>
</dbReference>
<reference evidence="3" key="1">
    <citation type="submission" date="2018-07" db="EMBL/GenBank/DDBJ databases">
        <authorList>
            <person name="Quirk P.G."/>
            <person name="Krulwich T.A."/>
        </authorList>
    </citation>
    <scope>NUCLEOTIDE SEQUENCE</scope>
</reference>
<dbReference type="PROSITE" id="PS51155">
    <property type="entry name" value="CHIT_BIND_RR_2"/>
    <property type="match status" value="1"/>
</dbReference>
<dbReference type="PANTHER" id="PTHR12236:SF86">
    <property type="entry name" value="CCP84AC-RELATED"/>
    <property type="match status" value="1"/>
</dbReference>
<gene>
    <name evidence="3" type="primary">CSON011216</name>
</gene>
<dbReference type="Pfam" id="PF00379">
    <property type="entry name" value="Chitin_bind_4"/>
    <property type="match status" value="1"/>
</dbReference>
<dbReference type="AlphaFoldDB" id="A0A336M360"/>
<evidence type="ECO:0000313" key="3">
    <source>
        <dbReference type="EMBL" id="SSX24682.1"/>
    </source>
</evidence>
<dbReference type="InterPro" id="IPR000618">
    <property type="entry name" value="Insect_cuticle"/>
</dbReference>
<organism evidence="3">
    <name type="scientific">Culicoides sonorensis</name>
    <name type="common">Biting midge</name>
    <dbReference type="NCBI Taxonomy" id="179676"/>
    <lineage>
        <taxon>Eukaryota</taxon>
        <taxon>Metazoa</taxon>
        <taxon>Ecdysozoa</taxon>
        <taxon>Arthropoda</taxon>
        <taxon>Hexapoda</taxon>
        <taxon>Insecta</taxon>
        <taxon>Pterygota</taxon>
        <taxon>Neoptera</taxon>
        <taxon>Endopterygota</taxon>
        <taxon>Diptera</taxon>
        <taxon>Nematocera</taxon>
        <taxon>Chironomoidea</taxon>
        <taxon>Ceratopogonidae</taxon>
        <taxon>Ceratopogoninae</taxon>
        <taxon>Culicoides</taxon>
        <taxon>Monoculicoides</taxon>
    </lineage>
</organism>
<evidence type="ECO:0000256" key="1">
    <source>
        <dbReference type="ARBA" id="ARBA00022460"/>
    </source>
</evidence>
<dbReference type="PANTHER" id="PTHR12236">
    <property type="entry name" value="STRUCTURAL CONTITUENT OF CUTICLE"/>
    <property type="match status" value="1"/>
</dbReference>
<dbReference type="EMBL" id="UFQT01000481">
    <property type="protein sequence ID" value="SSX24682.1"/>
    <property type="molecule type" value="Genomic_DNA"/>
</dbReference>
<dbReference type="InterPro" id="IPR051217">
    <property type="entry name" value="Insect_Cuticle_Struc_Prot"/>
</dbReference>
<sequence>MQLKNVTLIIIIITSYINNLAIGQRTQFYTDFKSSHKQNEIDYSFRYYIDAPSSGVVMDHWEDRKGDSVQGRYSLVEPEGNVRTVYYQVDKKSGFKAAVKLRTPGSVQFQSFGRFDTESPLSPPIKPYKHAEPIAFVINNPRQ</sequence>
<protein>
    <submittedName>
        <fullName evidence="3">CSON011216 protein</fullName>
    </submittedName>
</protein>
<evidence type="ECO:0000256" key="2">
    <source>
        <dbReference type="PROSITE-ProRule" id="PRU00497"/>
    </source>
</evidence>
<dbReference type="GO" id="GO:0031012">
    <property type="term" value="C:extracellular matrix"/>
    <property type="evidence" value="ECO:0007669"/>
    <property type="project" value="TreeGrafter"/>
</dbReference>
<dbReference type="OMA" id="HIEFYND"/>
<proteinExistence type="predicted"/>
<accession>A0A336M360</accession>
<dbReference type="VEuPathDB" id="VectorBase:CSON011216"/>